<dbReference type="RefSeq" id="WP_379192731.1">
    <property type="nucleotide sequence ID" value="NZ_JBHSOW010000137.1"/>
</dbReference>
<evidence type="ECO:0000313" key="1">
    <source>
        <dbReference type="EMBL" id="MFC5653803.1"/>
    </source>
</evidence>
<dbReference type="Proteomes" id="UP001596047">
    <property type="component" value="Unassembled WGS sequence"/>
</dbReference>
<protein>
    <submittedName>
        <fullName evidence="1">Uncharacterized protein</fullName>
    </submittedName>
</protein>
<organism evidence="1 2">
    <name type="scientific">Paenibacillus solisilvae</name>
    <dbReference type="NCBI Taxonomy" id="2486751"/>
    <lineage>
        <taxon>Bacteria</taxon>
        <taxon>Bacillati</taxon>
        <taxon>Bacillota</taxon>
        <taxon>Bacilli</taxon>
        <taxon>Bacillales</taxon>
        <taxon>Paenibacillaceae</taxon>
        <taxon>Paenibacillus</taxon>
    </lineage>
</organism>
<reference evidence="2" key="1">
    <citation type="journal article" date="2019" name="Int. J. Syst. Evol. Microbiol.">
        <title>The Global Catalogue of Microorganisms (GCM) 10K type strain sequencing project: providing services to taxonomists for standard genome sequencing and annotation.</title>
        <authorList>
            <consortium name="The Broad Institute Genomics Platform"/>
            <consortium name="The Broad Institute Genome Sequencing Center for Infectious Disease"/>
            <person name="Wu L."/>
            <person name="Ma J."/>
        </authorList>
    </citation>
    <scope>NUCLEOTIDE SEQUENCE [LARGE SCALE GENOMIC DNA]</scope>
    <source>
        <strain evidence="2">CGMCC 1.3240</strain>
    </source>
</reference>
<name>A0ABW0W6H4_9BACL</name>
<evidence type="ECO:0000313" key="2">
    <source>
        <dbReference type="Proteomes" id="UP001596047"/>
    </source>
</evidence>
<sequence length="80" mass="8762">MKKVLITTAVAFALGVGVYNFLPTYTTIHQSGTIPLSDKRQLINDAAVIVKGTVKESSDTTSCLLSIYVFVIRHYNPETT</sequence>
<keyword evidence="2" id="KW-1185">Reference proteome</keyword>
<comment type="caution">
    <text evidence="1">The sequence shown here is derived from an EMBL/GenBank/DDBJ whole genome shotgun (WGS) entry which is preliminary data.</text>
</comment>
<proteinExistence type="predicted"/>
<dbReference type="EMBL" id="JBHSOW010000137">
    <property type="protein sequence ID" value="MFC5653803.1"/>
    <property type="molecule type" value="Genomic_DNA"/>
</dbReference>
<accession>A0ABW0W6H4</accession>
<gene>
    <name evidence="1" type="ORF">ACFPYJ_32765</name>
</gene>